<feature type="domain" description="Flagellar basal-body/hook protein C-terminal" evidence="9">
    <location>
        <begin position="220"/>
        <end position="265"/>
    </location>
</feature>
<dbReference type="SUPFAM" id="SSF117143">
    <property type="entry name" value="Flagellar hook protein flgE"/>
    <property type="match status" value="1"/>
</dbReference>
<dbReference type="RefSeq" id="WP_146580887.1">
    <property type="nucleotide sequence ID" value="NZ_SJPM01000013.1"/>
</dbReference>
<feature type="domain" description="Flagellar hook protein FlgE/F/G-like D1" evidence="10">
    <location>
        <begin position="97"/>
        <end position="163"/>
    </location>
</feature>
<dbReference type="OrthoDB" id="9804559at2"/>
<dbReference type="PANTHER" id="PTHR30435">
    <property type="entry name" value="FLAGELLAR PROTEIN"/>
    <property type="match status" value="1"/>
</dbReference>
<evidence type="ECO:0000259" key="8">
    <source>
        <dbReference type="Pfam" id="PF00460"/>
    </source>
</evidence>
<sequence>MSVQTLYTAATGMEAMQTKLDVIANNLANINTTGFKKDRANFEDLLYRTETYPGIQDATQTPTAVGTQVGLGVRVTSTQTDHRQGTLQQTGRDLDVAIQGGGFFRVVDPSSQETMYTRAGNFDINANGQLVIGSAQTGRLLDPPITIPPDATAVVINGNGEVLVRQPGVNDLANQGQLQLAQFINPDGLLKVGENMYTANEASGPEQLNNPGVDGLGVLRQGNLEASNVEPVQELIDLITTQRAFELNSQAVQAGDQIMQNISNLRRF</sequence>
<comment type="subunit">
    <text evidence="5">The basal body constitutes a major portion of the flagellar organelle and consists of four rings (L,P,S, and M) mounted on a central rod. The rod consists of about 26 subunits of FlgG in the distal portion, and FlgB, FlgC and FlgF are thought to build up the proximal portion of the rod with about 6 subunits each.</text>
</comment>
<name>A0A5C5ZY26_9BACT</name>
<evidence type="ECO:0000313" key="12">
    <source>
        <dbReference type="Proteomes" id="UP000316213"/>
    </source>
</evidence>
<dbReference type="Pfam" id="PF00460">
    <property type="entry name" value="Flg_bb_rod"/>
    <property type="match status" value="1"/>
</dbReference>
<dbReference type="InterPro" id="IPR053967">
    <property type="entry name" value="LlgE_F_G-like_D1"/>
</dbReference>
<dbReference type="InterPro" id="IPR012834">
    <property type="entry name" value="FlgG_G_neg"/>
</dbReference>
<evidence type="ECO:0000313" key="11">
    <source>
        <dbReference type="EMBL" id="TWT91918.1"/>
    </source>
</evidence>
<evidence type="ECO:0000256" key="2">
    <source>
        <dbReference type="ARBA" id="ARBA00009677"/>
    </source>
</evidence>
<organism evidence="11 12">
    <name type="scientific">Neorhodopirellula pilleata</name>
    <dbReference type="NCBI Taxonomy" id="2714738"/>
    <lineage>
        <taxon>Bacteria</taxon>
        <taxon>Pseudomonadati</taxon>
        <taxon>Planctomycetota</taxon>
        <taxon>Planctomycetia</taxon>
        <taxon>Pirellulales</taxon>
        <taxon>Pirellulaceae</taxon>
        <taxon>Neorhodopirellula</taxon>
    </lineage>
</organism>
<proteinExistence type="inferred from homology"/>
<dbReference type="AlphaFoldDB" id="A0A5C5ZY26"/>
<comment type="similarity">
    <text evidence="2 7">Belongs to the flagella basal body rod proteins family.</text>
</comment>
<gene>
    <name evidence="11" type="primary">flgG</name>
    <name evidence="11" type="ORF">Pla100_49580</name>
</gene>
<comment type="caution">
    <text evidence="11">The sequence shown here is derived from an EMBL/GenBank/DDBJ whole genome shotgun (WGS) entry which is preliminary data.</text>
</comment>
<dbReference type="InterPro" id="IPR001444">
    <property type="entry name" value="Flag_bb_rod_N"/>
</dbReference>
<evidence type="ECO:0000256" key="3">
    <source>
        <dbReference type="ARBA" id="ARBA00017948"/>
    </source>
</evidence>
<evidence type="ECO:0000259" key="9">
    <source>
        <dbReference type="Pfam" id="PF06429"/>
    </source>
</evidence>
<keyword evidence="11" id="KW-0966">Cell projection</keyword>
<dbReference type="NCBIfam" id="TIGR03506">
    <property type="entry name" value="FlgEFG_subfam"/>
    <property type="match status" value="2"/>
</dbReference>
<evidence type="ECO:0000256" key="4">
    <source>
        <dbReference type="ARBA" id="ARBA00023143"/>
    </source>
</evidence>
<protein>
    <recommendedName>
        <fullName evidence="3 6">Flagellar basal-body rod protein FlgG</fullName>
    </recommendedName>
</protein>
<keyword evidence="12" id="KW-1185">Reference proteome</keyword>
<evidence type="ECO:0000259" key="10">
    <source>
        <dbReference type="Pfam" id="PF22692"/>
    </source>
</evidence>
<accession>A0A5C5ZY26</accession>
<evidence type="ECO:0000256" key="5">
    <source>
        <dbReference type="ARBA" id="ARBA00025933"/>
    </source>
</evidence>
<dbReference type="PROSITE" id="PS00588">
    <property type="entry name" value="FLAGELLA_BB_ROD"/>
    <property type="match status" value="1"/>
</dbReference>
<dbReference type="InterPro" id="IPR037925">
    <property type="entry name" value="FlgE/F/G-like"/>
</dbReference>
<evidence type="ECO:0000256" key="7">
    <source>
        <dbReference type="RuleBase" id="RU362116"/>
    </source>
</evidence>
<dbReference type="GO" id="GO:0009426">
    <property type="term" value="C:bacterial-type flagellum basal body, distal rod"/>
    <property type="evidence" value="ECO:0007669"/>
    <property type="project" value="UniProtKB-UniRule"/>
</dbReference>
<dbReference type="InterPro" id="IPR019776">
    <property type="entry name" value="Flagellar_basal_body_rod_CS"/>
</dbReference>
<comment type="subcellular location">
    <subcellularLocation>
        <location evidence="1 7">Bacterial flagellum basal body</location>
    </subcellularLocation>
</comment>
<keyword evidence="11" id="KW-0969">Cilium</keyword>
<keyword evidence="4 7" id="KW-0975">Bacterial flagellum</keyword>
<evidence type="ECO:0000256" key="1">
    <source>
        <dbReference type="ARBA" id="ARBA00004117"/>
    </source>
</evidence>
<dbReference type="Proteomes" id="UP000316213">
    <property type="component" value="Unassembled WGS sequence"/>
</dbReference>
<dbReference type="NCBIfam" id="TIGR02488">
    <property type="entry name" value="flgG_G_neg"/>
    <property type="match status" value="1"/>
</dbReference>
<dbReference type="Pfam" id="PF22692">
    <property type="entry name" value="LlgE_F_G_D1"/>
    <property type="match status" value="1"/>
</dbReference>
<keyword evidence="11" id="KW-0282">Flagellum</keyword>
<dbReference type="InterPro" id="IPR010930">
    <property type="entry name" value="Flg_bb/hook_C_dom"/>
</dbReference>
<feature type="domain" description="Flagellar basal body rod protein N-terminal" evidence="8">
    <location>
        <begin position="6"/>
        <end position="36"/>
    </location>
</feature>
<dbReference type="PANTHER" id="PTHR30435:SF19">
    <property type="entry name" value="FLAGELLAR BASAL-BODY ROD PROTEIN FLGG"/>
    <property type="match status" value="1"/>
</dbReference>
<dbReference type="Pfam" id="PF06429">
    <property type="entry name" value="Flg_bbr_C"/>
    <property type="match status" value="1"/>
</dbReference>
<evidence type="ECO:0000256" key="6">
    <source>
        <dbReference type="NCBIfam" id="TIGR02488"/>
    </source>
</evidence>
<reference evidence="11 12" key="1">
    <citation type="submission" date="2019-02" db="EMBL/GenBank/DDBJ databases">
        <title>Deep-cultivation of Planctomycetes and their phenomic and genomic characterization uncovers novel biology.</title>
        <authorList>
            <person name="Wiegand S."/>
            <person name="Jogler M."/>
            <person name="Boedeker C."/>
            <person name="Pinto D."/>
            <person name="Vollmers J."/>
            <person name="Rivas-Marin E."/>
            <person name="Kohn T."/>
            <person name="Peeters S.H."/>
            <person name="Heuer A."/>
            <person name="Rast P."/>
            <person name="Oberbeckmann S."/>
            <person name="Bunk B."/>
            <person name="Jeske O."/>
            <person name="Meyerdierks A."/>
            <person name="Storesund J.E."/>
            <person name="Kallscheuer N."/>
            <person name="Luecker S."/>
            <person name="Lage O.M."/>
            <person name="Pohl T."/>
            <person name="Merkel B.J."/>
            <person name="Hornburger P."/>
            <person name="Mueller R.-W."/>
            <person name="Bruemmer F."/>
            <person name="Labrenz M."/>
            <person name="Spormann A.M."/>
            <person name="Op Den Camp H."/>
            <person name="Overmann J."/>
            <person name="Amann R."/>
            <person name="Jetten M.S.M."/>
            <person name="Mascher T."/>
            <person name="Medema M.H."/>
            <person name="Devos D.P."/>
            <person name="Kaster A.-K."/>
            <person name="Ovreas L."/>
            <person name="Rohde M."/>
            <person name="Galperin M.Y."/>
            <person name="Jogler C."/>
        </authorList>
    </citation>
    <scope>NUCLEOTIDE SEQUENCE [LARGE SCALE GENOMIC DNA]</scope>
    <source>
        <strain evidence="11 12">Pla100</strain>
    </source>
</reference>
<dbReference type="InterPro" id="IPR020013">
    <property type="entry name" value="Flagellar_FlgE/F/G"/>
</dbReference>
<dbReference type="GO" id="GO:0071978">
    <property type="term" value="P:bacterial-type flagellum-dependent swarming motility"/>
    <property type="evidence" value="ECO:0007669"/>
    <property type="project" value="TreeGrafter"/>
</dbReference>
<dbReference type="EMBL" id="SJPM01000013">
    <property type="protein sequence ID" value="TWT91918.1"/>
    <property type="molecule type" value="Genomic_DNA"/>
</dbReference>